<comment type="caution">
    <text evidence="2">The sequence shown here is derived from an EMBL/GenBank/DDBJ whole genome shotgun (WGS) entry which is preliminary data.</text>
</comment>
<dbReference type="SMART" id="SM01034">
    <property type="entry name" value="BLUF"/>
    <property type="match status" value="1"/>
</dbReference>
<organism evidence="2 3">
    <name type="scientific">Maritalea mediterranea</name>
    <dbReference type="NCBI Taxonomy" id="2909667"/>
    <lineage>
        <taxon>Bacteria</taxon>
        <taxon>Pseudomonadati</taxon>
        <taxon>Pseudomonadota</taxon>
        <taxon>Alphaproteobacteria</taxon>
        <taxon>Hyphomicrobiales</taxon>
        <taxon>Devosiaceae</taxon>
        <taxon>Maritalea</taxon>
    </lineage>
</organism>
<evidence type="ECO:0000313" key="3">
    <source>
        <dbReference type="Proteomes" id="UP001201217"/>
    </source>
</evidence>
<dbReference type="InterPro" id="IPR036046">
    <property type="entry name" value="Acylphosphatase-like_dom_sf"/>
</dbReference>
<dbReference type="PROSITE" id="PS50925">
    <property type="entry name" value="BLUF"/>
    <property type="match status" value="1"/>
</dbReference>
<dbReference type="RefSeq" id="WP_236113390.1">
    <property type="nucleotide sequence ID" value="NZ_JAKGTI010000001.1"/>
</dbReference>
<dbReference type="SUPFAM" id="SSF54975">
    <property type="entry name" value="Acylphosphatase/BLUF domain-like"/>
    <property type="match status" value="1"/>
</dbReference>
<dbReference type="Gene3D" id="3.30.70.100">
    <property type="match status" value="1"/>
</dbReference>
<dbReference type="Proteomes" id="UP001201217">
    <property type="component" value="Unassembled WGS sequence"/>
</dbReference>
<accession>A0ABS9E7V0</accession>
<evidence type="ECO:0000259" key="1">
    <source>
        <dbReference type="PROSITE" id="PS50925"/>
    </source>
</evidence>
<evidence type="ECO:0000313" key="2">
    <source>
        <dbReference type="EMBL" id="MCF4097845.1"/>
    </source>
</evidence>
<reference evidence="2 3" key="1">
    <citation type="submission" date="2022-01" db="EMBL/GenBank/DDBJ databases">
        <title>Maritalea mediterranea sp. nov., isolated from marine plastic residues from the Malva-rosa beach (Valencia, Spain).</title>
        <authorList>
            <person name="Vidal-Verdu A."/>
            <person name="Molina-Menor E."/>
            <person name="Pascual J."/>
            <person name="Pereto J."/>
            <person name="Porcar M."/>
        </authorList>
    </citation>
    <scope>NUCLEOTIDE SEQUENCE [LARGE SCALE GENOMIC DNA]</scope>
    <source>
        <strain evidence="2 3">P4.10X</strain>
    </source>
</reference>
<protein>
    <submittedName>
        <fullName evidence="2">BLUF domain-containing protein</fullName>
    </submittedName>
</protein>
<dbReference type="EMBL" id="JAKGTI010000001">
    <property type="protein sequence ID" value="MCF4097845.1"/>
    <property type="molecule type" value="Genomic_DNA"/>
</dbReference>
<name>A0ABS9E7V0_9HYPH</name>
<keyword evidence="3" id="KW-1185">Reference proteome</keyword>
<feature type="domain" description="BLUF" evidence="1">
    <location>
        <begin position="9"/>
        <end position="100"/>
    </location>
</feature>
<dbReference type="Pfam" id="PF04940">
    <property type="entry name" value="BLUF"/>
    <property type="match status" value="1"/>
</dbReference>
<proteinExistence type="predicted"/>
<gene>
    <name evidence="2" type="ORF">L1I42_05015</name>
</gene>
<dbReference type="InterPro" id="IPR007024">
    <property type="entry name" value="BLUF_domain"/>
</dbReference>
<sequence>MNRAQMLQPIQLIYVSAATRPLEPAQLRDLLAVARKNNYSVKVTGVLAYHDQCFLQVWEGARVAVEAIYNRVSTDPRHQQVTTLLRQEIDRKEFEEWSLAYFDGKDDAERLAGFVKCLNALKQQTKGESAALNILSQFENGDWRNLLEQSRRAQVA</sequence>